<name>A0A5B7IG62_PORTR</name>
<reference evidence="1 2" key="1">
    <citation type="submission" date="2019-05" db="EMBL/GenBank/DDBJ databases">
        <title>Another draft genome of Portunus trituberculatus and its Hox gene families provides insights of decapod evolution.</title>
        <authorList>
            <person name="Jeong J.-H."/>
            <person name="Song I."/>
            <person name="Kim S."/>
            <person name="Choi T."/>
            <person name="Kim D."/>
            <person name="Ryu S."/>
            <person name="Kim W."/>
        </authorList>
    </citation>
    <scope>NUCLEOTIDE SEQUENCE [LARGE SCALE GENOMIC DNA]</scope>
    <source>
        <tissue evidence="1">Muscle</tissue>
    </source>
</reference>
<dbReference type="AlphaFoldDB" id="A0A5B7IG62"/>
<keyword evidence="2" id="KW-1185">Reference proteome</keyword>
<evidence type="ECO:0000313" key="2">
    <source>
        <dbReference type="Proteomes" id="UP000324222"/>
    </source>
</evidence>
<protein>
    <submittedName>
        <fullName evidence="1">Uncharacterized protein</fullName>
    </submittedName>
</protein>
<proteinExistence type="predicted"/>
<dbReference type="Proteomes" id="UP000324222">
    <property type="component" value="Unassembled WGS sequence"/>
</dbReference>
<organism evidence="1 2">
    <name type="scientific">Portunus trituberculatus</name>
    <name type="common">Swimming crab</name>
    <name type="synonym">Neptunus trituberculatus</name>
    <dbReference type="NCBI Taxonomy" id="210409"/>
    <lineage>
        <taxon>Eukaryota</taxon>
        <taxon>Metazoa</taxon>
        <taxon>Ecdysozoa</taxon>
        <taxon>Arthropoda</taxon>
        <taxon>Crustacea</taxon>
        <taxon>Multicrustacea</taxon>
        <taxon>Malacostraca</taxon>
        <taxon>Eumalacostraca</taxon>
        <taxon>Eucarida</taxon>
        <taxon>Decapoda</taxon>
        <taxon>Pleocyemata</taxon>
        <taxon>Brachyura</taxon>
        <taxon>Eubrachyura</taxon>
        <taxon>Portunoidea</taxon>
        <taxon>Portunidae</taxon>
        <taxon>Portuninae</taxon>
        <taxon>Portunus</taxon>
    </lineage>
</organism>
<sequence length="112" mass="12282">MRPTGILSDLSLLPPVDARGCVYLMALFTQLSRSDPTWAASGEGSVILLEVLRDDLRGLPDGLEERHQHDHHPNNPLGVAGGPVHLPDARQRANGVLHLPRPLLPRFARHVL</sequence>
<gene>
    <name evidence="1" type="ORF">E2C01_075442</name>
</gene>
<comment type="caution">
    <text evidence="1">The sequence shown here is derived from an EMBL/GenBank/DDBJ whole genome shotgun (WGS) entry which is preliminary data.</text>
</comment>
<dbReference type="EMBL" id="VSRR010055172">
    <property type="protein sequence ID" value="MPC80849.1"/>
    <property type="molecule type" value="Genomic_DNA"/>
</dbReference>
<evidence type="ECO:0000313" key="1">
    <source>
        <dbReference type="EMBL" id="MPC80849.1"/>
    </source>
</evidence>
<accession>A0A5B7IG62</accession>